<evidence type="ECO:0000256" key="6">
    <source>
        <dbReference type="ARBA" id="ARBA00023306"/>
    </source>
</evidence>
<dbReference type="InterPro" id="IPR056237">
    <property type="entry name" value="ANKLE2_3rd"/>
</dbReference>
<reference evidence="10" key="1">
    <citation type="submission" date="2015-01" db="EMBL/GenBank/DDBJ databases">
        <title>Transcriptome Assembly of Fopius arisanus.</title>
        <authorList>
            <person name="Geib S."/>
        </authorList>
    </citation>
    <scope>NUCLEOTIDE SEQUENCE</scope>
</reference>
<dbReference type="SUPFAM" id="SSF48403">
    <property type="entry name" value="Ankyrin repeat"/>
    <property type="match status" value="1"/>
</dbReference>
<dbReference type="PROSITE" id="PS50088">
    <property type="entry name" value="ANK_REPEAT"/>
    <property type="match status" value="1"/>
</dbReference>
<protein>
    <submittedName>
        <fullName evidence="10">Ankle2_1 protein</fullName>
    </submittedName>
</protein>
<accession>A0A0C9RZM5</accession>
<dbReference type="Pfam" id="PF24567">
    <property type="entry name" value="ANKLE2_3rd"/>
    <property type="match status" value="1"/>
</dbReference>
<sequence>MGETEENDNKTSRVNDNNCDNSTNDLVYHAVYIPRDPETIVEEITHVYTDKQVALAVIKAFEAARLKTFKSRSEAEKYAEHGFEEATGAKKNSKVQLPVGEGQGSSFKAPKSQDLVFFRKLIESGDVATVMQMVWDNPRYLISSGETPAILQEGCRYNALHVAASKTQEPEMCAKILEIVSDPKFVKLLYGKGGESIYATTAKIWLDLYLNTPDKGLHETPLHFAAKFGKIEVVKILLSYPQCLKNMKNKFGVLPVQTICSRKGQDDQNLAKDIRMLFEDQYYVPVLRAEDNSLQPTIGMPFSPSSPPRLQVDPLSPKVEVKAMAGPMSKSQAVEFRKKWKTPPRLSRTPNRNNNHRNDSFTFLSPRHRDPEVRLLDTEKGLETVGRDLAHEYRVNWSEWWPFMNEAADLTSIEGLSKLESYFRRMFTQKQNIQDETKIVRSKLTIRKPKFRLSQEVDEMEILTKQMEMCSLGRSISTDSEEDEEYQTPPETPNGTDVEEDSENDYSLAEEDGPAYDRRFIDGDFPGKNDIDVFNAIPETIDAEIFPLIYGWKHAVELARKRNQVVVSTPRRRILLSPAK</sequence>
<feature type="domain" description="ANKLE2 third alpha/beta" evidence="9">
    <location>
        <begin position="282"/>
        <end position="400"/>
    </location>
</feature>
<dbReference type="GO" id="GO:0051721">
    <property type="term" value="F:protein phosphatase 2A binding"/>
    <property type="evidence" value="ECO:0007669"/>
    <property type="project" value="TreeGrafter"/>
</dbReference>
<proteinExistence type="inferred from homology"/>
<dbReference type="GO" id="GO:0007399">
    <property type="term" value="P:nervous system development"/>
    <property type="evidence" value="ECO:0007669"/>
    <property type="project" value="UniProtKB-ARBA"/>
</dbReference>
<dbReference type="FunFam" id="1.25.40.20:FF:000072">
    <property type="entry name" value="Ankyrin repeat and LEM domain containing 2"/>
    <property type="match status" value="1"/>
</dbReference>
<dbReference type="PANTHER" id="PTHR12349:SF4">
    <property type="entry name" value="ANKYRIN REPEAT AND LEM DOMAIN-CONTAINING PROTEIN 2"/>
    <property type="match status" value="1"/>
</dbReference>
<dbReference type="Gene3D" id="1.25.40.20">
    <property type="entry name" value="Ankyrin repeat-containing domain"/>
    <property type="match status" value="1"/>
</dbReference>
<organism evidence="10">
    <name type="scientific">Fopius arisanus</name>
    <dbReference type="NCBI Taxonomy" id="64838"/>
    <lineage>
        <taxon>Eukaryota</taxon>
        <taxon>Metazoa</taxon>
        <taxon>Ecdysozoa</taxon>
        <taxon>Arthropoda</taxon>
        <taxon>Hexapoda</taxon>
        <taxon>Insecta</taxon>
        <taxon>Pterygota</taxon>
        <taxon>Neoptera</taxon>
        <taxon>Endopterygota</taxon>
        <taxon>Hymenoptera</taxon>
        <taxon>Apocrita</taxon>
        <taxon>Ichneumonoidea</taxon>
        <taxon>Braconidae</taxon>
        <taxon>Opiinae</taxon>
        <taxon>Fopius</taxon>
    </lineage>
</organism>
<dbReference type="AlphaFoldDB" id="A0A0C9RZM5"/>
<feature type="region of interest" description="Disordered" evidence="8">
    <location>
        <begin position="475"/>
        <end position="517"/>
    </location>
</feature>
<dbReference type="GO" id="GO:0051301">
    <property type="term" value="P:cell division"/>
    <property type="evidence" value="ECO:0007669"/>
    <property type="project" value="UniProtKB-KW"/>
</dbReference>
<evidence type="ECO:0000259" key="9">
    <source>
        <dbReference type="Pfam" id="PF24567"/>
    </source>
</evidence>
<dbReference type="SMART" id="SM00248">
    <property type="entry name" value="ANK"/>
    <property type="match status" value="2"/>
</dbReference>
<comment type="subcellular location">
    <subcellularLocation>
        <location evidence="1">Endoplasmic reticulum</location>
    </subcellularLocation>
</comment>
<feature type="region of interest" description="Disordered" evidence="8">
    <location>
        <begin position="333"/>
        <end position="364"/>
    </location>
</feature>
<gene>
    <name evidence="10" type="primary">Ankle2_1</name>
    <name evidence="10" type="ORF">g.21158</name>
</gene>
<keyword evidence="6" id="KW-0131">Cell cycle</keyword>
<feature type="repeat" description="ANK" evidence="7">
    <location>
        <begin position="217"/>
        <end position="239"/>
    </location>
</feature>
<keyword evidence="4" id="KW-0256">Endoplasmic reticulum</keyword>
<comment type="similarity">
    <text evidence="2">Belongs to the ANKLE2 family.</text>
</comment>
<evidence type="ECO:0000256" key="3">
    <source>
        <dbReference type="ARBA" id="ARBA00022618"/>
    </source>
</evidence>
<dbReference type="GO" id="GO:0005783">
    <property type="term" value="C:endoplasmic reticulum"/>
    <property type="evidence" value="ECO:0007669"/>
    <property type="project" value="UniProtKB-SubCell"/>
</dbReference>
<dbReference type="Pfam" id="PF00023">
    <property type="entry name" value="Ank"/>
    <property type="match status" value="1"/>
</dbReference>
<evidence type="ECO:0000256" key="8">
    <source>
        <dbReference type="SAM" id="MobiDB-lite"/>
    </source>
</evidence>
<evidence type="ECO:0000256" key="1">
    <source>
        <dbReference type="ARBA" id="ARBA00004240"/>
    </source>
</evidence>
<dbReference type="PANTHER" id="PTHR12349">
    <property type="entry name" value="ANKYRIN REPEAT AND LEM DOMAIN-CONTAINING PROTEIN 2"/>
    <property type="match status" value="1"/>
</dbReference>
<evidence type="ECO:0000256" key="7">
    <source>
        <dbReference type="PROSITE-ProRule" id="PRU00023"/>
    </source>
</evidence>
<evidence type="ECO:0000256" key="5">
    <source>
        <dbReference type="ARBA" id="ARBA00023043"/>
    </source>
</evidence>
<dbReference type="InterPro" id="IPR036770">
    <property type="entry name" value="Ankyrin_rpt-contain_sf"/>
</dbReference>
<feature type="compositionally biased region" description="Acidic residues" evidence="8">
    <location>
        <begin position="497"/>
        <end position="514"/>
    </location>
</feature>
<dbReference type="InterPro" id="IPR002110">
    <property type="entry name" value="Ankyrin_rpt"/>
</dbReference>
<evidence type="ECO:0000256" key="4">
    <source>
        <dbReference type="ARBA" id="ARBA00022824"/>
    </source>
</evidence>
<dbReference type="PROSITE" id="PS50297">
    <property type="entry name" value="ANK_REP_REGION"/>
    <property type="match status" value="1"/>
</dbReference>
<name>A0A0C9RZM5_9HYME</name>
<evidence type="ECO:0000256" key="2">
    <source>
        <dbReference type="ARBA" id="ARBA00007597"/>
    </source>
</evidence>
<feature type="region of interest" description="Disordered" evidence="8">
    <location>
        <begin position="1"/>
        <end position="21"/>
    </location>
</feature>
<evidence type="ECO:0000313" key="10">
    <source>
        <dbReference type="EMBL" id="JAG84667.1"/>
    </source>
</evidence>
<dbReference type="EMBL" id="GBYB01014900">
    <property type="protein sequence ID" value="JAG84667.1"/>
    <property type="molecule type" value="Transcribed_RNA"/>
</dbReference>
<dbReference type="GO" id="GO:0031468">
    <property type="term" value="P:nuclear membrane reassembly"/>
    <property type="evidence" value="ECO:0007669"/>
    <property type="project" value="UniProtKB-ARBA"/>
</dbReference>
<keyword evidence="5 7" id="KW-0040">ANK repeat</keyword>
<keyword evidence="3" id="KW-0132">Cell division</keyword>